<dbReference type="Pfam" id="PF24568">
    <property type="entry name" value="CC_PcsB"/>
    <property type="match status" value="1"/>
</dbReference>
<name>A0ABS2GJI9_9FIRM</name>
<dbReference type="InterPro" id="IPR011055">
    <property type="entry name" value="Dup_hybrid_motif"/>
</dbReference>
<evidence type="ECO:0000313" key="7">
    <source>
        <dbReference type="Proteomes" id="UP000724149"/>
    </source>
</evidence>
<feature type="signal peptide" evidence="3">
    <location>
        <begin position="1"/>
        <end position="23"/>
    </location>
</feature>
<keyword evidence="2" id="KW-0175">Coiled coil</keyword>
<evidence type="ECO:0000259" key="4">
    <source>
        <dbReference type="Pfam" id="PF01551"/>
    </source>
</evidence>
<dbReference type="EMBL" id="JACSNR010000002">
    <property type="protein sequence ID" value="MBM6922632.1"/>
    <property type="molecule type" value="Genomic_DNA"/>
</dbReference>
<gene>
    <name evidence="6" type="ORF">H9X81_02825</name>
</gene>
<evidence type="ECO:0000313" key="6">
    <source>
        <dbReference type="EMBL" id="MBM6922632.1"/>
    </source>
</evidence>
<feature type="domain" description="M23ase beta-sheet core" evidence="4">
    <location>
        <begin position="295"/>
        <end position="395"/>
    </location>
</feature>
<dbReference type="SUPFAM" id="SSF51261">
    <property type="entry name" value="Duplicated hybrid motif"/>
    <property type="match status" value="1"/>
</dbReference>
<dbReference type="InterPro" id="IPR050570">
    <property type="entry name" value="Cell_wall_metabolism_enzyme"/>
</dbReference>
<reference evidence="6 7" key="1">
    <citation type="journal article" date="2021" name="Sci. Rep.">
        <title>The distribution of antibiotic resistance genes in chicken gut microbiota commensals.</title>
        <authorList>
            <person name="Juricova H."/>
            <person name="Matiasovicova J."/>
            <person name="Kubasova T."/>
            <person name="Cejkova D."/>
            <person name="Rychlik I."/>
        </authorList>
    </citation>
    <scope>NUCLEOTIDE SEQUENCE [LARGE SCALE GENOMIC DNA]</scope>
    <source>
        <strain evidence="6 7">An564</strain>
    </source>
</reference>
<accession>A0ABS2GJI9</accession>
<dbReference type="PANTHER" id="PTHR21666">
    <property type="entry name" value="PEPTIDASE-RELATED"/>
    <property type="match status" value="1"/>
</dbReference>
<dbReference type="PANTHER" id="PTHR21666:SF270">
    <property type="entry name" value="MUREIN HYDROLASE ACTIVATOR ENVC"/>
    <property type="match status" value="1"/>
</dbReference>
<protein>
    <submittedName>
        <fullName evidence="6">Peptidoglycan DD-metalloendopeptidase family protein</fullName>
    </submittedName>
</protein>
<dbReference type="Gene3D" id="6.10.250.3150">
    <property type="match status" value="1"/>
</dbReference>
<evidence type="ECO:0000259" key="5">
    <source>
        <dbReference type="Pfam" id="PF24568"/>
    </source>
</evidence>
<comment type="caution">
    <text evidence="6">The sequence shown here is derived from an EMBL/GenBank/DDBJ whole genome shotgun (WGS) entry which is preliminary data.</text>
</comment>
<dbReference type="CDD" id="cd12797">
    <property type="entry name" value="M23_peptidase"/>
    <property type="match status" value="1"/>
</dbReference>
<feature type="coiled-coil region" evidence="2">
    <location>
        <begin position="40"/>
        <end position="123"/>
    </location>
</feature>
<dbReference type="InterPro" id="IPR057309">
    <property type="entry name" value="PcsB_CC"/>
</dbReference>
<feature type="chain" id="PRO_5045520168" evidence="3">
    <location>
        <begin position="24"/>
        <end position="402"/>
    </location>
</feature>
<dbReference type="Gene3D" id="2.70.70.10">
    <property type="entry name" value="Glucose Permease (Domain IIA)"/>
    <property type="match status" value="1"/>
</dbReference>
<dbReference type="RefSeq" id="WP_204719666.1">
    <property type="nucleotide sequence ID" value="NZ_JACSNR010000002.1"/>
</dbReference>
<sequence>MHQTYRRLIALTLCAGLITTAFSTQSEKLWQVSYADTTVSSDDQAQIDDLNNQYEELEEHQKEIQAQIDAAKSEKDKYLAEKNQLNGQIDNTQAQINVLTDKITLLDNMIAENNASIADLEEEIDKDYEIFRQRARASYMSGDSSTISLLLGADSFSDFLMKADITARVAENDREIIAGLEANIAELEKLQEENEANKADLNESKGTLDEKKQQLNGQVSQIQGQIEDIDALQKQYEANKAEIDKMMAQVQSEINDIYASYESQGEYTGGVMTWPVPGYTGITSYYGWRFNNTDFHTGIDISGSNIYGQNIVAAADGVVIKAQETYVQGVGYGRYLIIDHGGNISTLYGHTSQLLVSEGDHVTRGQAIAKVGSTGWSTGPHLHFEVRENGTAVNPLSGYLKP</sequence>
<keyword evidence="1 3" id="KW-0732">Signal</keyword>
<dbReference type="InterPro" id="IPR016047">
    <property type="entry name" value="M23ase_b-sheet_dom"/>
</dbReference>
<evidence type="ECO:0000256" key="2">
    <source>
        <dbReference type="SAM" id="Coils"/>
    </source>
</evidence>
<dbReference type="Pfam" id="PF01551">
    <property type="entry name" value="Peptidase_M23"/>
    <property type="match status" value="1"/>
</dbReference>
<dbReference type="Proteomes" id="UP000724149">
    <property type="component" value="Unassembled WGS sequence"/>
</dbReference>
<keyword evidence="7" id="KW-1185">Reference proteome</keyword>
<proteinExistence type="predicted"/>
<feature type="domain" description="Peptidoglycan hydrolase PcsB coiled-coil" evidence="5">
    <location>
        <begin position="117"/>
        <end position="189"/>
    </location>
</feature>
<feature type="coiled-coil region" evidence="2">
    <location>
        <begin position="170"/>
        <end position="253"/>
    </location>
</feature>
<organism evidence="6 7">
    <name type="scientific">Hydrogenoanaerobacterium saccharovorans</name>
    <dbReference type="NCBI Taxonomy" id="474960"/>
    <lineage>
        <taxon>Bacteria</taxon>
        <taxon>Bacillati</taxon>
        <taxon>Bacillota</taxon>
        <taxon>Clostridia</taxon>
        <taxon>Eubacteriales</taxon>
        <taxon>Oscillospiraceae</taxon>
        <taxon>Hydrogenoanaerobacterium</taxon>
    </lineage>
</organism>
<evidence type="ECO:0000256" key="3">
    <source>
        <dbReference type="SAM" id="SignalP"/>
    </source>
</evidence>
<evidence type="ECO:0000256" key="1">
    <source>
        <dbReference type="ARBA" id="ARBA00022729"/>
    </source>
</evidence>